<dbReference type="SUPFAM" id="SSF49464">
    <property type="entry name" value="Carboxypeptidase regulatory domain-like"/>
    <property type="match status" value="1"/>
</dbReference>
<sequence length="107" mass="12411">MYFKFFILSALFFLLVSCDGFQSIDGMIVDNETHKPISDVLITDFKKGDTLGFTDEQGYFEIHQIKGFPIGDKELTVVIFKNEYIQDTITFINNENRFVKLVRIAEK</sequence>
<evidence type="ECO:0000313" key="2">
    <source>
        <dbReference type="EMBL" id="TWH97010.1"/>
    </source>
</evidence>
<evidence type="ECO:0008006" key="4">
    <source>
        <dbReference type="Google" id="ProtNLM"/>
    </source>
</evidence>
<dbReference type="Gene3D" id="2.60.40.1120">
    <property type="entry name" value="Carboxypeptidase-like, regulatory domain"/>
    <property type="match status" value="1"/>
</dbReference>
<dbReference type="PROSITE" id="PS51257">
    <property type="entry name" value="PROKAR_LIPOPROTEIN"/>
    <property type="match status" value="1"/>
</dbReference>
<comment type="caution">
    <text evidence="2">The sequence shown here is derived from an EMBL/GenBank/DDBJ whole genome shotgun (WGS) entry which is preliminary data.</text>
</comment>
<dbReference type="AlphaFoldDB" id="A0A562KNQ6"/>
<feature type="chain" id="PRO_5022781692" description="Carboxypeptidase-like protein" evidence="1">
    <location>
        <begin position="23"/>
        <end position="107"/>
    </location>
</feature>
<dbReference type="RefSeq" id="WP_133610047.1">
    <property type="nucleotide sequence ID" value="NZ_SNZC01000003.1"/>
</dbReference>
<dbReference type="Proteomes" id="UP000315312">
    <property type="component" value="Unassembled WGS sequence"/>
</dbReference>
<dbReference type="InterPro" id="IPR008969">
    <property type="entry name" value="CarboxyPept-like_regulatory"/>
</dbReference>
<accession>A0A562KNQ6</accession>
<keyword evidence="1" id="KW-0732">Signal</keyword>
<dbReference type="OrthoDB" id="1363524at2"/>
<reference evidence="2 3" key="1">
    <citation type="journal article" date="2015" name="Stand. Genomic Sci.">
        <title>Genomic Encyclopedia of Bacterial and Archaeal Type Strains, Phase III: the genomes of soil and plant-associated and newly described type strains.</title>
        <authorList>
            <person name="Whitman W.B."/>
            <person name="Woyke T."/>
            <person name="Klenk H.P."/>
            <person name="Zhou Y."/>
            <person name="Lilburn T.G."/>
            <person name="Beck B.J."/>
            <person name="De Vos P."/>
            <person name="Vandamme P."/>
            <person name="Eisen J.A."/>
            <person name="Garrity G."/>
            <person name="Hugenholtz P."/>
            <person name="Kyrpides N.C."/>
        </authorList>
    </citation>
    <scope>NUCLEOTIDE SEQUENCE [LARGE SCALE GENOMIC DNA]</scope>
    <source>
        <strain evidence="2 3">CGMCC 1.6844</strain>
    </source>
</reference>
<feature type="signal peptide" evidence="1">
    <location>
        <begin position="1"/>
        <end position="22"/>
    </location>
</feature>
<organism evidence="2 3">
    <name type="scientific">Flavobacterium cheniae</name>
    <dbReference type="NCBI Taxonomy" id="295428"/>
    <lineage>
        <taxon>Bacteria</taxon>
        <taxon>Pseudomonadati</taxon>
        <taxon>Bacteroidota</taxon>
        <taxon>Flavobacteriia</taxon>
        <taxon>Flavobacteriales</taxon>
        <taxon>Flavobacteriaceae</taxon>
        <taxon>Flavobacterium</taxon>
    </lineage>
</organism>
<evidence type="ECO:0000313" key="3">
    <source>
        <dbReference type="Proteomes" id="UP000315312"/>
    </source>
</evidence>
<protein>
    <recommendedName>
        <fullName evidence="4">Carboxypeptidase-like protein</fullName>
    </recommendedName>
</protein>
<gene>
    <name evidence="2" type="ORF">IP97_00435</name>
</gene>
<proteinExistence type="predicted"/>
<keyword evidence="3" id="KW-1185">Reference proteome</keyword>
<name>A0A562KNQ6_9FLAO</name>
<dbReference type="EMBL" id="VLKM01000002">
    <property type="protein sequence ID" value="TWH97010.1"/>
    <property type="molecule type" value="Genomic_DNA"/>
</dbReference>
<evidence type="ECO:0000256" key="1">
    <source>
        <dbReference type="SAM" id="SignalP"/>
    </source>
</evidence>